<evidence type="ECO:0000313" key="2">
    <source>
        <dbReference type="EMBL" id="TVY47875.1"/>
    </source>
</evidence>
<proteinExistence type="predicted"/>
<dbReference type="EMBL" id="QGMI01000069">
    <property type="protein sequence ID" value="TVY47875.1"/>
    <property type="molecule type" value="Genomic_DNA"/>
</dbReference>
<dbReference type="OrthoDB" id="2872121at2759"/>
<keyword evidence="3" id="KW-1185">Reference proteome</keyword>
<comment type="caution">
    <text evidence="2">The sequence shown here is derived from an EMBL/GenBank/DDBJ whole genome shotgun (WGS) entry which is preliminary data.</text>
</comment>
<feature type="compositionally biased region" description="Low complexity" evidence="1">
    <location>
        <begin position="22"/>
        <end position="35"/>
    </location>
</feature>
<gene>
    <name evidence="2" type="ORF">LOCC1_G001984</name>
</gene>
<reference evidence="2 3" key="1">
    <citation type="submission" date="2018-05" db="EMBL/GenBank/DDBJ databases">
        <title>Genome sequencing and assembly of the regulated plant pathogen Lachnellula willkommii and related sister species for the development of diagnostic species identification markers.</title>
        <authorList>
            <person name="Giroux E."/>
            <person name="Bilodeau G."/>
        </authorList>
    </citation>
    <scope>NUCLEOTIDE SEQUENCE [LARGE SCALE GENOMIC DNA]</scope>
    <source>
        <strain evidence="2 3">CBS 160.35</strain>
    </source>
</reference>
<protein>
    <submittedName>
        <fullName evidence="2">Uncharacterized protein</fullName>
    </submittedName>
</protein>
<organism evidence="2 3">
    <name type="scientific">Lachnellula occidentalis</name>
    <dbReference type="NCBI Taxonomy" id="215460"/>
    <lineage>
        <taxon>Eukaryota</taxon>
        <taxon>Fungi</taxon>
        <taxon>Dikarya</taxon>
        <taxon>Ascomycota</taxon>
        <taxon>Pezizomycotina</taxon>
        <taxon>Leotiomycetes</taxon>
        <taxon>Helotiales</taxon>
        <taxon>Lachnaceae</taxon>
        <taxon>Lachnellula</taxon>
    </lineage>
</organism>
<dbReference type="Proteomes" id="UP000443090">
    <property type="component" value="Unassembled WGS sequence"/>
</dbReference>
<feature type="region of interest" description="Disordered" evidence="1">
    <location>
        <begin position="1"/>
        <end position="74"/>
    </location>
</feature>
<dbReference type="AlphaFoldDB" id="A0A8H8S4E4"/>
<sequence length="74" mass="7713">MGFGDDIKDVEQDMTGQGGSDGDNNANNANGTGNDKTSDTMADSAIDQFASKEGLPAGMDPEVNNVVNDEINKF</sequence>
<evidence type="ECO:0000256" key="1">
    <source>
        <dbReference type="SAM" id="MobiDB-lite"/>
    </source>
</evidence>
<evidence type="ECO:0000313" key="3">
    <source>
        <dbReference type="Proteomes" id="UP000443090"/>
    </source>
</evidence>
<name>A0A8H8S4E4_9HELO</name>
<feature type="compositionally biased region" description="Basic and acidic residues" evidence="1">
    <location>
        <begin position="1"/>
        <end position="11"/>
    </location>
</feature>
<accession>A0A8H8S4E4</accession>